<dbReference type="RefSeq" id="WP_207617825.1">
    <property type="nucleotide sequence ID" value="NZ_JAFNLL010000069.1"/>
</dbReference>
<proteinExistence type="predicted"/>
<sequence length="330" mass="35063">MSRLKEKLRTMEASELPILARRRAAVRHFRGTADVVQLLRDHLLLSGAAAMGEEDISDRFGLTVGVGSAEGYAMAGTAETLQAAYGLIEDRDGNVVIREVTVAGAFTGGKVPVAAIALDLLESPATRERSAGRRVIRELLDACERRVREPAALGSSGPPGGWGRPWPQCVEFARALPASQWTLVGGLMVQLHSAVAGLAVTRPTADIDIVLHIETGAATTSSVTSVLRALGDELRVSIDRAAPAHRFVRGEEQIDVMVAEHLAPGNDSRHRRTQAFRVSGDTAALRRTVTCRVTVAGGEPVLISVPHALGALVLKGGCLPGELARCWSSR</sequence>
<accession>A0A939HFG4</accession>
<protein>
    <submittedName>
        <fullName evidence="1">Uncharacterized protein</fullName>
    </submittedName>
</protein>
<keyword evidence="2" id="KW-1185">Reference proteome</keyword>
<evidence type="ECO:0000313" key="2">
    <source>
        <dbReference type="Proteomes" id="UP000664164"/>
    </source>
</evidence>
<gene>
    <name evidence="1" type="ORF">J1902_18410</name>
</gene>
<reference evidence="1" key="1">
    <citation type="submission" date="2021-03" db="EMBL/GenBank/DDBJ databases">
        <title>A new species, PO-11, isolated from a karst cave deposit.</title>
        <authorList>
            <person name="Zhaoxiaoyong W."/>
        </authorList>
    </citation>
    <scope>NUCLEOTIDE SEQUENCE</scope>
    <source>
        <strain evidence="1">PO-11</strain>
    </source>
</reference>
<organism evidence="1 2">
    <name type="scientific">Arthrobacter cavernae</name>
    <dbReference type="NCBI Taxonomy" id="2817681"/>
    <lineage>
        <taxon>Bacteria</taxon>
        <taxon>Bacillati</taxon>
        <taxon>Actinomycetota</taxon>
        <taxon>Actinomycetes</taxon>
        <taxon>Micrococcales</taxon>
        <taxon>Micrococcaceae</taxon>
        <taxon>Arthrobacter</taxon>
    </lineage>
</organism>
<dbReference type="Proteomes" id="UP000664164">
    <property type="component" value="Unassembled WGS sequence"/>
</dbReference>
<comment type="caution">
    <text evidence="1">The sequence shown here is derived from an EMBL/GenBank/DDBJ whole genome shotgun (WGS) entry which is preliminary data.</text>
</comment>
<evidence type="ECO:0000313" key="1">
    <source>
        <dbReference type="EMBL" id="MBO1269904.1"/>
    </source>
</evidence>
<dbReference type="AlphaFoldDB" id="A0A939HFG4"/>
<dbReference type="EMBL" id="JAFNLL010000069">
    <property type="protein sequence ID" value="MBO1269904.1"/>
    <property type="molecule type" value="Genomic_DNA"/>
</dbReference>
<name>A0A939HFG4_9MICC</name>